<protein>
    <submittedName>
        <fullName evidence="5">Diguanylate cyclase</fullName>
        <ecNumber evidence="5">2.7.7.65</ecNumber>
    </submittedName>
</protein>
<dbReference type="SUPFAM" id="SSF52540">
    <property type="entry name" value="P-loop containing nucleoside triphosphate hydrolases"/>
    <property type="match status" value="1"/>
</dbReference>
<dbReference type="InterPro" id="IPR027417">
    <property type="entry name" value="P-loop_NTPase"/>
</dbReference>
<dbReference type="RefSeq" id="WP_322520687.1">
    <property type="nucleotide sequence ID" value="NZ_CP140153.1"/>
</dbReference>
<dbReference type="SMART" id="SM00220">
    <property type="entry name" value="S_TKc"/>
    <property type="match status" value="1"/>
</dbReference>
<dbReference type="InterPro" id="IPR053159">
    <property type="entry name" value="Hybrid_Histidine_Kinase"/>
</dbReference>
<dbReference type="SMART" id="SM00065">
    <property type="entry name" value="GAF"/>
    <property type="match status" value="1"/>
</dbReference>
<keyword evidence="6" id="KW-1185">Reference proteome</keyword>
<evidence type="ECO:0000313" key="5">
    <source>
        <dbReference type="EMBL" id="WQH15660.1"/>
    </source>
</evidence>
<sequence length="1696" mass="189239">MHGNGPPLPGYEIGPVLRRGRDRIIYEAQRGESEQRVVIETLASDYPTQRQVAEIQRDGRLARRLASVAGVLKVHAVRPHGSGNVALITEPIVDTLADRLARNGGDGLPLAEVLSVGRQLTHILDGLHASSIVHKSITPEHVRLDSVDGTLRLAGFGIASELDRERQSRLDHGLESLLPYLSPEQTGRMNRELDYRSDYYSLGVTLFELLTGRPPFQADSVLEWVHHHISRRPPSPRDFVPGIPTAVCDIVLKLLAKNPDERYQSAHGLTMDLQRCVESIEAGQSLRTFNPGQDDRSRRFTLPQTLYGRERELDILGELFENAADGGNELCLVHGFSGVGKSALVNEIDRPLVRQRGFFAQGKFDQFHTASYGAVAATLRSLVRQLLSESEDRLAGWRQKLTQALAPNARLVIDLVPELELIIGPQPHVADLPPAEARNRRQIVLVTFVRLFATADHPLVLFLDDLQWSDGPTRDLIAQLAVSRDLGHLLLIGAYRSNEVGPGHPLRLMLDNLRSARTFHDLPVKPLDRTSIHHLVTDTLKADADRVRPMSDLIYSKAQGNPFFTNELLQTLHDEEVIRPTPNHDSWDWDLNAAIWAGFSDDIVEFMVSTLKKLPGETQHALQLAACIGSTFDLKTLAIIFERSSDETANALMPALRQHSVVPLHPEYRLVGRTAPRDDERVTTFDWNPAYRFVHDRVQQAAYTLSDARHMEAVHLSIGRLMRRHAGGEPEGDRLMEIVRHLNAGRALIDDPGERLTLAGLNLRAGRQAHGVAAYETALTCLQTGWDLLPANPWSTHPDLAIDLGREIQQCAYLTGRQDEAERWTEILLHQARNDFERVEFLSARTRQYATLGRMDDSIRAAIDGLVLLGMPVDHHPSEALVREERERITINRAGRRSEELVDAPPVNDRSVLLAMRLLMEIFPASFLSGSGNLFPYLVLRAVNLSLRHGNCPESAFAYAAYGMLLCGDLDDPAAGHEYGRIGLAINERLDDITLRARVIYVYAMFVHHWNEHWSTLTPWFHEGIEAGYQSGDLLYLAYSAQDCVIWDPTLDLPEATRRHEENLEIVRECDYRDSLDSATLFLQMQYALQGRTEHVCSLNDPQFDEAACLAGMHDRQFMTGVANYHIYKAEVCFLHGQAGQALDHLQDQARLIRSAMSLPQLVRFYLIDFLANVTCFPERADQTEDPVAQRLQRDLGRIRRWADNCPENFRHLQYLMEAELDAVAGEPSAAMERFDAAIAAAGESGFSRDEAMACERAAIYLLNLGRQRAAEGYLRAAHRLYSRWGARRKVALLEDQHPVLHEITGEGARGRIDGFHLDLASIMKASRAIAGEMRTKSLLRTSMDILLENAGGQWACLVRHHDGQTQVEAVGGDVPEPGTGLPRYARAIDPVGRIVPIPMTLLSHVLASGETVVLDDAAEVGAYSEDPCIAARRPLSVLCVPLQREGFVGALYMENNLAAGAFTQDRAEVVRLLAAQAAVALENARLYEQIQDYSHTLEARVAERTERLEQLNSELQNLAERDELTGLANRRRGSSYLRETWETLRREQRPLSVVMFDVDHFKAYNDNYGHPMGDRCLKAIAQTVNETLKRPADLAVRYGGEEFLIILPGTDAPGAATVAERLRQAVNDKGVPHAHSSTETVVTISVGAATRIPSEDDAEDLLIHHADAALYRAKRAGRNRVEVGEAIHSDDRAPS</sequence>
<dbReference type="InterPro" id="IPR000719">
    <property type="entry name" value="Prot_kinase_dom"/>
</dbReference>
<organism evidence="5 6">
    <name type="scientific">Guyparkeria halophila</name>
    <dbReference type="NCBI Taxonomy" id="47960"/>
    <lineage>
        <taxon>Bacteria</taxon>
        <taxon>Pseudomonadati</taxon>
        <taxon>Pseudomonadota</taxon>
        <taxon>Gammaproteobacteria</taxon>
        <taxon>Chromatiales</taxon>
        <taxon>Thioalkalibacteraceae</taxon>
        <taxon>Guyparkeria</taxon>
    </lineage>
</organism>
<accession>A0ABZ0YU11</accession>
<dbReference type="InterPro" id="IPR029787">
    <property type="entry name" value="Nucleotide_cyclase"/>
</dbReference>
<feature type="domain" description="GGDEF" evidence="4">
    <location>
        <begin position="1550"/>
        <end position="1687"/>
    </location>
</feature>
<dbReference type="CDD" id="cd01949">
    <property type="entry name" value="GGDEF"/>
    <property type="match status" value="1"/>
</dbReference>
<evidence type="ECO:0000256" key="1">
    <source>
        <dbReference type="ARBA" id="ARBA00004167"/>
    </source>
</evidence>
<dbReference type="PANTHER" id="PTHR43642:SF1">
    <property type="entry name" value="HYBRID SIGNAL TRANSDUCTION HISTIDINE KINASE G"/>
    <property type="match status" value="1"/>
</dbReference>
<dbReference type="SUPFAM" id="SSF48452">
    <property type="entry name" value="TPR-like"/>
    <property type="match status" value="1"/>
</dbReference>
<dbReference type="PROSITE" id="PS50887">
    <property type="entry name" value="GGDEF"/>
    <property type="match status" value="1"/>
</dbReference>
<dbReference type="Pfam" id="PF00069">
    <property type="entry name" value="Pkinase"/>
    <property type="match status" value="1"/>
</dbReference>
<dbReference type="SUPFAM" id="SSF55781">
    <property type="entry name" value="GAF domain-like"/>
    <property type="match status" value="1"/>
</dbReference>
<keyword evidence="5" id="KW-0548">Nucleotidyltransferase</keyword>
<dbReference type="Gene3D" id="3.30.450.40">
    <property type="match status" value="1"/>
</dbReference>
<dbReference type="InterPro" id="IPR029016">
    <property type="entry name" value="GAF-like_dom_sf"/>
</dbReference>
<name>A0ABZ0YU11_9GAMM</name>
<keyword evidence="2" id="KW-0175">Coiled coil</keyword>
<gene>
    <name evidence="5" type="ORF">SR882_07770</name>
</gene>
<dbReference type="Pfam" id="PF00990">
    <property type="entry name" value="GGDEF"/>
    <property type="match status" value="1"/>
</dbReference>
<dbReference type="InterPro" id="IPR000160">
    <property type="entry name" value="GGDEF_dom"/>
</dbReference>
<evidence type="ECO:0000259" key="3">
    <source>
        <dbReference type="PROSITE" id="PS50011"/>
    </source>
</evidence>
<dbReference type="InterPro" id="IPR003018">
    <property type="entry name" value="GAF"/>
</dbReference>
<reference evidence="5 6" key="1">
    <citation type="submission" date="2023-11" db="EMBL/GenBank/DDBJ databases">
        <title>MicrobeMod: A computational toolkit for identifying prokaryotic methylation and restriction-modification with nanopore sequencing.</title>
        <authorList>
            <person name="Crits-Christoph A."/>
            <person name="Kang S.C."/>
            <person name="Lee H."/>
            <person name="Ostrov N."/>
        </authorList>
    </citation>
    <scope>NUCLEOTIDE SEQUENCE [LARGE SCALE GENOMIC DNA]</scope>
    <source>
        <strain evidence="5 6">ATCC 49870</strain>
    </source>
</reference>
<dbReference type="Pfam" id="PF01590">
    <property type="entry name" value="GAF"/>
    <property type="match status" value="1"/>
</dbReference>
<dbReference type="Proteomes" id="UP001327459">
    <property type="component" value="Chromosome"/>
</dbReference>
<dbReference type="Pfam" id="PF13191">
    <property type="entry name" value="AAA_16"/>
    <property type="match status" value="1"/>
</dbReference>
<feature type="coiled-coil region" evidence="2">
    <location>
        <begin position="1495"/>
        <end position="1526"/>
    </location>
</feature>
<evidence type="ECO:0000256" key="2">
    <source>
        <dbReference type="SAM" id="Coils"/>
    </source>
</evidence>
<dbReference type="Gene3D" id="3.30.70.270">
    <property type="match status" value="1"/>
</dbReference>
<dbReference type="PROSITE" id="PS50011">
    <property type="entry name" value="PROTEIN_KINASE_DOM"/>
    <property type="match status" value="1"/>
</dbReference>
<dbReference type="CDD" id="cd14014">
    <property type="entry name" value="STKc_PknB_like"/>
    <property type="match status" value="1"/>
</dbReference>
<dbReference type="NCBIfam" id="TIGR00254">
    <property type="entry name" value="GGDEF"/>
    <property type="match status" value="1"/>
</dbReference>
<evidence type="ECO:0000313" key="6">
    <source>
        <dbReference type="Proteomes" id="UP001327459"/>
    </source>
</evidence>
<comment type="subcellular location">
    <subcellularLocation>
        <location evidence="1">Membrane</location>
        <topology evidence="1">Single-pass membrane protein</topology>
    </subcellularLocation>
</comment>
<dbReference type="InterPro" id="IPR043128">
    <property type="entry name" value="Rev_trsase/Diguanyl_cyclase"/>
</dbReference>
<keyword evidence="5" id="KW-0808">Transferase</keyword>
<proteinExistence type="predicted"/>
<dbReference type="InterPro" id="IPR011990">
    <property type="entry name" value="TPR-like_helical_dom_sf"/>
</dbReference>
<dbReference type="InterPro" id="IPR011009">
    <property type="entry name" value="Kinase-like_dom_sf"/>
</dbReference>
<dbReference type="InterPro" id="IPR041664">
    <property type="entry name" value="AAA_16"/>
</dbReference>
<dbReference type="SUPFAM" id="SSF55073">
    <property type="entry name" value="Nucleotide cyclase"/>
    <property type="match status" value="1"/>
</dbReference>
<dbReference type="SUPFAM" id="SSF56112">
    <property type="entry name" value="Protein kinase-like (PK-like)"/>
    <property type="match status" value="1"/>
</dbReference>
<dbReference type="Gene3D" id="3.40.50.300">
    <property type="entry name" value="P-loop containing nucleotide triphosphate hydrolases"/>
    <property type="match status" value="1"/>
</dbReference>
<feature type="domain" description="Protein kinase" evidence="3">
    <location>
        <begin position="11"/>
        <end position="277"/>
    </location>
</feature>
<dbReference type="Gene3D" id="1.10.510.10">
    <property type="entry name" value="Transferase(Phosphotransferase) domain 1"/>
    <property type="match status" value="1"/>
</dbReference>
<dbReference type="PANTHER" id="PTHR43642">
    <property type="entry name" value="HYBRID SIGNAL TRANSDUCTION HISTIDINE KINASE G"/>
    <property type="match status" value="1"/>
</dbReference>
<dbReference type="EMBL" id="CP140153">
    <property type="protein sequence ID" value="WQH15660.1"/>
    <property type="molecule type" value="Genomic_DNA"/>
</dbReference>
<dbReference type="EC" id="2.7.7.65" evidence="5"/>
<evidence type="ECO:0000259" key="4">
    <source>
        <dbReference type="PROSITE" id="PS50887"/>
    </source>
</evidence>
<dbReference type="SMART" id="SM00267">
    <property type="entry name" value="GGDEF"/>
    <property type="match status" value="1"/>
</dbReference>
<dbReference type="GO" id="GO:0052621">
    <property type="term" value="F:diguanylate cyclase activity"/>
    <property type="evidence" value="ECO:0007669"/>
    <property type="project" value="UniProtKB-EC"/>
</dbReference>